<feature type="signal peptide" evidence="1">
    <location>
        <begin position="1"/>
        <end position="21"/>
    </location>
</feature>
<keyword evidence="3" id="KW-1185">Reference proteome</keyword>
<organism evidence="2 3">
    <name type="scientific">Mycena metata</name>
    <dbReference type="NCBI Taxonomy" id="1033252"/>
    <lineage>
        <taxon>Eukaryota</taxon>
        <taxon>Fungi</taxon>
        <taxon>Dikarya</taxon>
        <taxon>Basidiomycota</taxon>
        <taxon>Agaricomycotina</taxon>
        <taxon>Agaricomycetes</taxon>
        <taxon>Agaricomycetidae</taxon>
        <taxon>Agaricales</taxon>
        <taxon>Marasmiineae</taxon>
        <taxon>Mycenaceae</taxon>
        <taxon>Mycena</taxon>
    </lineage>
</organism>
<feature type="chain" id="PRO_5042263309" evidence="1">
    <location>
        <begin position="22"/>
        <end position="511"/>
    </location>
</feature>
<evidence type="ECO:0000313" key="2">
    <source>
        <dbReference type="EMBL" id="KAJ7762228.1"/>
    </source>
</evidence>
<comment type="caution">
    <text evidence="2">The sequence shown here is derived from an EMBL/GenBank/DDBJ whole genome shotgun (WGS) entry which is preliminary data.</text>
</comment>
<evidence type="ECO:0000256" key="1">
    <source>
        <dbReference type="SAM" id="SignalP"/>
    </source>
</evidence>
<dbReference type="AlphaFoldDB" id="A0AAD7JF99"/>
<evidence type="ECO:0000313" key="3">
    <source>
        <dbReference type="Proteomes" id="UP001215598"/>
    </source>
</evidence>
<dbReference type="Proteomes" id="UP001215598">
    <property type="component" value="Unassembled WGS sequence"/>
</dbReference>
<reference evidence="2" key="1">
    <citation type="submission" date="2023-03" db="EMBL/GenBank/DDBJ databases">
        <title>Massive genome expansion in bonnet fungi (Mycena s.s.) driven by repeated elements and novel gene families across ecological guilds.</title>
        <authorList>
            <consortium name="Lawrence Berkeley National Laboratory"/>
            <person name="Harder C.B."/>
            <person name="Miyauchi S."/>
            <person name="Viragh M."/>
            <person name="Kuo A."/>
            <person name="Thoen E."/>
            <person name="Andreopoulos B."/>
            <person name="Lu D."/>
            <person name="Skrede I."/>
            <person name="Drula E."/>
            <person name="Henrissat B."/>
            <person name="Morin E."/>
            <person name="Kohler A."/>
            <person name="Barry K."/>
            <person name="LaButti K."/>
            <person name="Morin E."/>
            <person name="Salamov A."/>
            <person name="Lipzen A."/>
            <person name="Mereny Z."/>
            <person name="Hegedus B."/>
            <person name="Baldrian P."/>
            <person name="Stursova M."/>
            <person name="Weitz H."/>
            <person name="Taylor A."/>
            <person name="Grigoriev I.V."/>
            <person name="Nagy L.G."/>
            <person name="Martin F."/>
            <person name="Kauserud H."/>
        </authorList>
    </citation>
    <scope>NUCLEOTIDE SEQUENCE</scope>
    <source>
        <strain evidence="2">CBHHK182m</strain>
    </source>
</reference>
<proteinExistence type="predicted"/>
<protein>
    <submittedName>
        <fullName evidence="2">Uncharacterized protein</fullName>
    </submittedName>
</protein>
<keyword evidence="1" id="KW-0732">Signal</keyword>
<accession>A0AAD7JF99</accession>
<name>A0AAD7JF99_9AGAR</name>
<gene>
    <name evidence="2" type="ORF">B0H16DRAFT_1884193</name>
</gene>
<dbReference type="EMBL" id="JARKIB010000033">
    <property type="protein sequence ID" value="KAJ7762228.1"/>
    <property type="molecule type" value="Genomic_DNA"/>
</dbReference>
<sequence>MHLFALNLSDLFLSLWHGTMQCDPDDDKSTWDWMVLVGDVWKKHGEDIAKAAKHLPSYFDKPPRNPAEKMNSGYKAQEFLNYLYVLGPALLRDILPKKYWQHLGKLVAGVRIVWKRKIPRDQLQRAHKPLCEVDLDFERPYYQHKASRLQFCRQSVHALVHTCPETVRVGPGGYRSQWTMERTIGNLGEEIKQHSNPYANLSQRGMRRCRTNALVAMIPSLLPDKGLPAGAEDLGNGFILPRARDEFHQRVDGEYGLAILTFLEEEEGEAAKEGWPAPNVKYVYDKEVWYGEVQFFFQATINKTGKEHSLALVSVHSDPDAEILEESYGTVIQCDYFGEEALEVIAVGDIQAGVAMIPIGEDGAPSAPSPALRPDELLSFGFPIDYGSGPSSATLMDPTSFFASAPPFPPDLFPFAGLVPSWDSAPASSWLPDLAQPSGIRDESSIPTPWDDIRDDEVTSVTAWLQNLNVPAPDQVQKFTLLSTAISPWCLWSDTTGAWGGEKVKVGLESK</sequence>